<proteinExistence type="predicted"/>
<keyword evidence="3" id="KW-1185">Reference proteome</keyword>
<dbReference type="eggNOG" id="arCOG00035">
    <property type="taxonomic scope" value="Archaea"/>
</dbReference>
<dbReference type="STRING" id="572478.Vdis_1754"/>
<dbReference type="CDD" id="cd01994">
    <property type="entry name" value="AANH_PF0828-like"/>
    <property type="match status" value="1"/>
</dbReference>
<dbReference type="HOGENOM" id="CLU_010289_0_2_2"/>
<gene>
    <name evidence="2" type="ordered locus">Vdis_1754</name>
</gene>
<dbReference type="InterPro" id="IPR022427">
    <property type="entry name" value="MJ0570_ATP-bd"/>
</dbReference>
<dbReference type="Gene3D" id="3.90.1490.10">
    <property type="entry name" value="putative n-type atp pyrophosphatase, domain 2"/>
    <property type="match status" value="1"/>
</dbReference>
<dbReference type="EMBL" id="CP002100">
    <property type="protein sequence ID" value="ADN51128.1"/>
    <property type="molecule type" value="Genomic_DNA"/>
</dbReference>
<organism evidence="2 3">
    <name type="scientific">Vulcanisaeta distributa (strain DSM 14429 / JCM 11212 / NBRC 100878 / IC-017)</name>
    <dbReference type="NCBI Taxonomy" id="572478"/>
    <lineage>
        <taxon>Archaea</taxon>
        <taxon>Thermoproteota</taxon>
        <taxon>Thermoprotei</taxon>
        <taxon>Thermoproteales</taxon>
        <taxon>Thermoproteaceae</taxon>
        <taxon>Vulcanisaeta</taxon>
    </lineage>
</organism>
<dbReference type="InterPro" id="IPR014729">
    <property type="entry name" value="Rossmann-like_a/b/a_fold"/>
</dbReference>
<reference evidence="3" key="2">
    <citation type="journal article" date="2010" name="Stand. Genomic Sci.">
        <title>Complete genome sequence of Vulcanisaeta distributa type strain (IC-017T).</title>
        <authorList>
            <person name="Mavromatis K."/>
            <person name="Sikorski J."/>
            <person name="Pabst E."/>
            <person name="Teshima H."/>
            <person name="Lapidus A."/>
            <person name="Lucas S."/>
            <person name="Nolan M."/>
            <person name="Glavina Del Rio T."/>
            <person name="Cheng J."/>
            <person name="Bruce D."/>
            <person name="Goodwin L."/>
            <person name="Pitluck S."/>
            <person name="Liolios K."/>
            <person name="Ivanova N."/>
            <person name="Mikhailova N."/>
            <person name="Pati A."/>
            <person name="Chen A."/>
            <person name="Palaniappan K."/>
            <person name="Land M."/>
            <person name="Hauser L."/>
            <person name="Chang Y."/>
            <person name="Jeffries C."/>
            <person name="Rohde M."/>
            <person name="Spring S."/>
            <person name="Goker M."/>
            <person name="Wirth R."/>
            <person name="Woyke T."/>
            <person name="Bristow J."/>
            <person name="Eisen J."/>
            <person name="Markowitz V."/>
            <person name="Hugenholtz P."/>
            <person name="Klenk H."/>
            <person name="Kyrpides N."/>
        </authorList>
    </citation>
    <scope>NUCLEOTIDE SEQUENCE [LARGE SCALE GENOMIC DNA]</scope>
    <source>
        <strain evidence="3">DSM 14429 / JCM 11212 / NBRC 100878 / IC-017</strain>
    </source>
</reference>
<dbReference type="NCBIfam" id="TIGR00290">
    <property type="entry name" value="MJ0570_dom"/>
    <property type="match status" value="1"/>
</dbReference>
<dbReference type="AlphaFoldDB" id="E1QUK9"/>
<dbReference type="GO" id="GO:0017178">
    <property type="term" value="F:diphthine-ammonia ligase activity"/>
    <property type="evidence" value="ECO:0007669"/>
    <property type="project" value="TreeGrafter"/>
</dbReference>
<dbReference type="NCBIfam" id="TIGR03679">
    <property type="entry name" value="arCOG00187"/>
    <property type="match status" value="1"/>
</dbReference>
<dbReference type="GeneID" id="9752697"/>
<dbReference type="RefSeq" id="WP_013336853.1">
    <property type="nucleotide sequence ID" value="NC_014537.1"/>
</dbReference>
<dbReference type="InterPro" id="IPR030662">
    <property type="entry name" value="DPH6/MJ0570"/>
</dbReference>
<dbReference type="Proteomes" id="UP000006681">
    <property type="component" value="Chromosome"/>
</dbReference>
<feature type="domain" description="Diphthamide synthase" evidence="1">
    <location>
        <begin position="1"/>
        <end position="222"/>
    </location>
</feature>
<dbReference type="SUPFAM" id="SSF52402">
    <property type="entry name" value="Adenine nucleotide alpha hydrolases-like"/>
    <property type="match status" value="1"/>
</dbReference>
<evidence type="ECO:0000259" key="1">
    <source>
        <dbReference type="Pfam" id="PF01902"/>
    </source>
</evidence>
<dbReference type="PIRSF" id="PIRSF039123">
    <property type="entry name" value="Diphthamide_synthase"/>
    <property type="match status" value="1"/>
</dbReference>
<accession>E1QUK9</accession>
<dbReference type="Gene3D" id="3.40.50.620">
    <property type="entry name" value="HUPs"/>
    <property type="match status" value="1"/>
</dbReference>
<evidence type="ECO:0000313" key="3">
    <source>
        <dbReference type="Proteomes" id="UP000006681"/>
    </source>
</evidence>
<dbReference type="GO" id="GO:0017183">
    <property type="term" value="P:protein histidyl modification to diphthamide"/>
    <property type="evidence" value="ECO:0007669"/>
    <property type="project" value="TreeGrafter"/>
</dbReference>
<reference evidence="2 3" key="1">
    <citation type="journal article" date="2010" name="Stand. Genomic Sci.">
        <title>Complete genome sequence of Vulcanisaeta distributa type strain (IC-017).</title>
        <authorList>
            <person name="Mavromatis K."/>
            <person name="Sikorski J."/>
            <person name="Pabst E."/>
            <person name="Teshima H."/>
            <person name="Lapidus A."/>
            <person name="Lucas S."/>
            <person name="Nolan M."/>
            <person name="Glavina Del Rio T."/>
            <person name="Cheng J.F."/>
            <person name="Bruce D."/>
            <person name="Goodwin L."/>
            <person name="Pitluck S."/>
            <person name="Liolios K."/>
            <person name="Ivanova N."/>
            <person name="Mikhailova N."/>
            <person name="Pati A."/>
            <person name="Chen A."/>
            <person name="Palaniappan K."/>
            <person name="Land M."/>
            <person name="Hauser L."/>
            <person name="Chang Y.J."/>
            <person name="Jeffries C.D."/>
            <person name="Rohde M."/>
            <person name="Spring S."/>
            <person name="Goker M."/>
            <person name="Wirth R."/>
            <person name="Woyke T."/>
            <person name="Bristow J."/>
            <person name="Eisen J.A."/>
            <person name="Markowitz V."/>
            <person name="Hugenholtz P."/>
            <person name="Klenk H.P."/>
            <person name="Kyrpides N.C."/>
        </authorList>
    </citation>
    <scope>NUCLEOTIDE SEQUENCE [LARGE SCALE GENOMIC DNA]</scope>
    <source>
        <strain evidence="3">DSM 14429 / JCM 11212 / NBRC 100878 / IC-017</strain>
    </source>
</reference>
<dbReference type="OrthoDB" id="372052at2157"/>
<evidence type="ECO:0000313" key="2">
    <source>
        <dbReference type="EMBL" id="ADN51128.1"/>
    </source>
</evidence>
<dbReference type="PANTHER" id="PTHR12196:SF2">
    <property type="entry name" value="DIPHTHINE--AMMONIA LIGASE"/>
    <property type="match status" value="1"/>
</dbReference>
<dbReference type="PANTHER" id="PTHR12196">
    <property type="entry name" value="DOMAIN OF UNKNOWN FUNCTION 71 DUF71 -CONTAINING PROTEIN"/>
    <property type="match status" value="1"/>
</dbReference>
<sequence length="233" mass="26678">MKVCSLFSGGKDSTYALHWAVLKGFDVVCLLTLMPHRVDSWMFHYPNIEWTRYQAEALGISQVIYETSGVKDLELEDLKIAFNEVKRKYGIIGIVTGALLSDYQRMMINIVAHDVGLRVYSPLWRKDQVTYLRDLYRQGFRFVLTSISTMGINPRLLGRVLTLDDIEELISSALKYGFNPALEGGEGETFVVDAPLFRYRVVIDDGEVKKLGQYSWIYIIKSVHLEPKVLDNK</sequence>
<dbReference type="KEGG" id="vdi:Vdis_1754"/>
<dbReference type="InterPro" id="IPR002761">
    <property type="entry name" value="Diphthami_syn_dom"/>
</dbReference>
<name>E1QUK9_VULDI</name>
<protein>
    <submittedName>
        <fullName evidence="2">ATP binding protein</fullName>
    </submittedName>
</protein>
<dbReference type="Pfam" id="PF01902">
    <property type="entry name" value="Diphthami_syn_2"/>
    <property type="match status" value="1"/>
</dbReference>